<comment type="caution">
    <text evidence="3">The sequence shown here is derived from an EMBL/GenBank/DDBJ whole genome shotgun (WGS) entry which is preliminary data.</text>
</comment>
<protein>
    <submittedName>
        <fullName evidence="3">DUF4440 domain-containing protein</fullName>
    </submittedName>
</protein>
<dbReference type="InterPro" id="IPR032710">
    <property type="entry name" value="NTF2-like_dom_sf"/>
</dbReference>
<dbReference type="AlphaFoldDB" id="A0A3N5DZ57"/>
<reference evidence="3 4" key="1">
    <citation type="submission" date="2018-11" db="EMBL/GenBank/DDBJ databases">
        <title>Draft genome sequence of Buttiauxella warmboldiae CCUG 35512.</title>
        <authorList>
            <person name="Salva-Serra F."/>
            <person name="Marathe N."/>
            <person name="Moore E."/>
            <person name="Svensson L."/>
            <person name="Engstrom-Jakobsson H."/>
        </authorList>
    </citation>
    <scope>NUCLEOTIDE SEQUENCE [LARGE SCALE GENOMIC DNA]</scope>
    <source>
        <strain evidence="3 4">CCUG 35512</strain>
    </source>
</reference>
<dbReference type="Proteomes" id="UP000268615">
    <property type="component" value="Unassembled WGS sequence"/>
</dbReference>
<dbReference type="SUPFAM" id="SSF54427">
    <property type="entry name" value="NTF2-like"/>
    <property type="match status" value="1"/>
</dbReference>
<feature type="chain" id="PRO_5018124351" evidence="1">
    <location>
        <begin position="23"/>
        <end position="174"/>
    </location>
</feature>
<evidence type="ECO:0000259" key="2">
    <source>
        <dbReference type="Pfam" id="PF08332"/>
    </source>
</evidence>
<evidence type="ECO:0000313" key="3">
    <source>
        <dbReference type="EMBL" id="RPH24003.1"/>
    </source>
</evidence>
<keyword evidence="1" id="KW-0732">Signal</keyword>
<evidence type="ECO:0000256" key="1">
    <source>
        <dbReference type="SAM" id="SignalP"/>
    </source>
</evidence>
<dbReference type="Gene3D" id="3.10.450.50">
    <property type="match status" value="1"/>
</dbReference>
<organism evidence="3 4">
    <name type="scientific">Buttiauxella warmboldiae</name>
    <dbReference type="NCBI Taxonomy" id="82993"/>
    <lineage>
        <taxon>Bacteria</taxon>
        <taxon>Pseudomonadati</taxon>
        <taxon>Pseudomonadota</taxon>
        <taxon>Gammaproteobacteria</taxon>
        <taxon>Enterobacterales</taxon>
        <taxon>Enterobacteriaceae</taxon>
        <taxon>Buttiauxella</taxon>
    </lineage>
</organism>
<dbReference type="OrthoDB" id="5574313at2"/>
<proteinExistence type="predicted"/>
<dbReference type="GO" id="GO:0005516">
    <property type="term" value="F:calmodulin binding"/>
    <property type="evidence" value="ECO:0007669"/>
    <property type="project" value="InterPro"/>
</dbReference>
<sequence>MRNFTKIIVATMMLVFANMAFAASSAPANTPAPAPQAERQLIIEMINKYTQSVNSGDVHPELINDLWEHSPDVSNINIRGHQKGFDDIRKNFYPPIFRVLKDRNLRMTTTPREPAIYFFDNTAVVEFYWLLNATLIEGNKPVEMAGRETHVYRKADGQWKLVHLHYSGMPVAGF</sequence>
<dbReference type="GO" id="GO:0004683">
    <property type="term" value="F:calcium/calmodulin-dependent protein kinase activity"/>
    <property type="evidence" value="ECO:0007669"/>
    <property type="project" value="InterPro"/>
</dbReference>
<keyword evidence="4" id="KW-1185">Reference proteome</keyword>
<feature type="domain" description="Calcium/calmodulin-dependent protein kinase II association-domain" evidence="2">
    <location>
        <begin position="39"/>
        <end position="170"/>
    </location>
</feature>
<dbReference type="Pfam" id="PF08332">
    <property type="entry name" value="CaMKII_AD"/>
    <property type="match status" value="1"/>
</dbReference>
<dbReference type="EMBL" id="RPOH01000066">
    <property type="protein sequence ID" value="RPH24003.1"/>
    <property type="molecule type" value="Genomic_DNA"/>
</dbReference>
<dbReference type="RefSeq" id="WP_124024943.1">
    <property type="nucleotide sequence ID" value="NZ_RPOH01000066.1"/>
</dbReference>
<feature type="signal peptide" evidence="1">
    <location>
        <begin position="1"/>
        <end position="22"/>
    </location>
</feature>
<evidence type="ECO:0000313" key="4">
    <source>
        <dbReference type="Proteomes" id="UP000268615"/>
    </source>
</evidence>
<gene>
    <name evidence="3" type="ORF">EHN07_15405</name>
</gene>
<name>A0A3N5DZ57_9ENTR</name>
<accession>A0A3N5DZ57</accession>
<dbReference type="InterPro" id="IPR013543">
    <property type="entry name" value="Ca/CaM-dep_prot_kinase-assoc"/>
</dbReference>